<evidence type="ECO:0000313" key="2">
    <source>
        <dbReference type="Proteomes" id="UP000256884"/>
    </source>
</evidence>
<accession>A0A3E0HMM2</accession>
<evidence type="ECO:0000313" key="1">
    <source>
        <dbReference type="EMBL" id="REH47466.1"/>
    </source>
</evidence>
<dbReference type="EMBL" id="QUNS01000006">
    <property type="protein sequence ID" value="REH47466.1"/>
    <property type="molecule type" value="Genomic_DNA"/>
</dbReference>
<organism evidence="1 2">
    <name type="scientific">Tenacibaculum gallaicum</name>
    <dbReference type="NCBI Taxonomy" id="561505"/>
    <lineage>
        <taxon>Bacteria</taxon>
        <taxon>Pseudomonadati</taxon>
        <taxon>Bacteroidota</taxon>
        <taxon>Flavobacteriia</taxon>
        <taxon>Flavobacteriales</taxon>
        <taxon>Flavobacteriaceae</taxon>
        <taxon>Tenacibaculum</taxon>
    </lineage>
</organism>
<dbReference type="Proteomes" id="UP000256884">
    <property type="component" value="Unassembled WGS sequence"/>
</dbReference>
<proteinExistence type="predicted"/>
<keyword evidence="2" id="KW-1185">Reference proteome</keyword>
<reference evidence="1 2" key="1">
    <citation type="submission" date="2018-08" db="EMBL/GenBank/DDBJ databases">
        <title>Genomic Encyclopedia of Type Strains, Phase IV (KMG-IV): sequencing the most valuable type-strain genomes for metagenomic binning, comparative biology and taxonomic classification.</title>
        <authorList>
            <person name="Goeker M."/>
        </authorList>
    </citation>
    <scope>NUCLEOTIDE SEQUENCE [LARGE SCALE GENOMIC DNA]</scope>
    <source>
        <strain evidence="1 2">DSM 18841</strain>
    </source>
</reference>
<comment type="caution">
    <text evidence="1">The sequence shown here is derived from an EMBL/GenBank/DDBJ whole genome shotgun (WGS) entry which is preliminary data.</text>
</comment>
<protein>
    <submittedName>
        <fullName evidence="1">Uncharacterized protein</fullName>
    </submittedName>
</protein>
<gene>
    <name evidence="1" type="ORF">C7448_10687</name>
</gene>
<sequence>MLIETNPFMLSTKTFISIFFLSYFCFIPQPFPEGNTYITPSFKSIPKHSVDIQKNNIIITIFSKDMFYRGNEIKFKSKIKGDTIYILNKIKSSKKNDGIKINNEKLISFFTNTRFFIKSKNTLVHTESNRPYFNKKLVDSTLGNQTIYSINGKILMSTKDSSVLNPILNEKKFKIKNLEVIKPENAIKTYGLIGFKGIIKIKGKFKKCK</sequence>
<name>A0A3E0HMM2_9FLAO</name>
<dbReference type="AlphaFoldDB" id="A0A3E0HMM2"/>